<dbReference type="Proteomes" id="UP000199310">
    <property type="component" value="Unassembled WGS sequence"/>
</dbReference>
<evidence type="ECO:0008006" key="3">
    <source>
        <dbReference type="Google" id="ProtNLM"/>
    </source>
</evidence>
<dbReference type="AlphaFoldDB" id="A0A1I0RSI8"/>
<dbReference type="RefSeq" id="WP_089896527.1">
    <property type="nucleotide sequence ID" value="NZ_FOJG01000001.1"/>
</dbReference>
<keyword evidence="2" id="KW-1185">Reference proteome</keyword>
<gene>
    <name evidence="1" type="ORF">SAMN04488122_3306</name>
</gene>
<evidence type="ECO:0000313" key="1">
    <source>
        <dbReference type="EMBL" id="SEW44194.1"/>
    </source>
</evidence>
<sequence>MKRITTSTLAALTILLFGQCGKDKNESVDTTYPEINITAADAFPKQCSVIKRGETIVFRAQLSDNVQLGSVSVDIHHNFDHHTHSTEVENCNLEPVKTPQSPFLMIKSFPIPAGLKTYQTAIEIPVPANVDAGDYHFMIRLTDKEGWQTIKGLSIKII</sequence>
<organism evidence="1 2">
    <name type="scientific">Chitinophaga arvensicola</name>
    <dbReference type="NCBI Taxonomy" id="29529"/>
    <lineage>
        <taxon>Bacteria</taxon>
        <taxon>Pseudomonadati</taxon>
        <taxon>Bacteroidota</taxon>
        <taxon>Chitinophagia</taxon>
        <taxon>Chitinophagales</taxon>
        <taxon>Chitinophagaceae</taxon>
        <taxon>Chitinophaga</taxon>
    </lineage>
</organism>
<dbReference type="OrthoDB" id="670730at2"/>
<evidence type="ECO:0000313" key="2">
    <source>
        <dbReference type="Proteomes" id="UP000199310"/>
    </source>
</evidence>
<protein>
    <recommendedName>
        <fullName evidence="3">DUF4625 domain-containing protein</fullName>
    </recommendedName>
</protein>
<dbReference type="EMBL" id="FOJG01000001">
    <property type="protein sequence ID" value="SEW44194.1"/>
    <property type="molecule type" value="Genomic_DNA"/>
</dbReference>
<accession>A0A1I0RSI8</accession>
<dbReference type="InterPro" id="IPR027829">
    <property type="entry name" value="DUF4625"/>
</dbReference>
<dbReference type="STRING" id="29529.SAMN04488122_3306"/>
<reference evidence="2" key="1">
    <citation type="submission" date="2016-10" db="EMBL/GenBank/DDBJ databases">
        <authorList>
            <person name="Varghese N."/>
            <person name="Submissions S."/>
        </authorList>
    </citation>
    <scope>NUCLEOTIDE SEQUENCE [LARGE SCALE GENOMIC DNA]</scope>
    <source>
        <strain evidence="2">DSM 3695</strain>
    </source>
</reference>
<name>A0A1I0RSI8_9BACT</name>
<dbReference type="Pfam" id="PF15418">
    <property type="entry name" value="DUF4625"/>
    <property type="match status" value="1"/>
</dbReference>
<proteinExistence type="predicted"/>
<dbReference type="Gene3D" id="2.60.40.4140">
    <property type="match status" value="1"/>
</dbReference>